<dbReference type="RefSeq" id="WP_120462582.1">
    <property type="nucleotide sequence ID" value="NZ_BMIW01000003.1"/>
</dbReference>
<dbReference type="SUPFAM" id="SSF56349">
    <property type="entry name" value="DNA breaking-rejoining enzymes"/>
    <property type="match status" value="1"/>
</dbReference>
<dbReference type="Proteomes" id="UP000608420">
    <property type="component" value="Unassembled WGS sequence"/>
</dbReference>
<dbReference type="Gene3D" id="1.10.443.10">
    <property type="entry name" value="Intergrase catalytic core"/>
    <property type="match status" value="1"/>
</dbReference>
<evidence type="ECO:0000259" key="7">
    <source>
        <dbReference type="PROSITE" id="PS51900"/>
    </source>
</evidence>
<keyword evidence="3 5" id="KW-0238">DNA-binding</keyword>
<keyword evidence="2" id="KW-0229">DNA integration</keyword>
<proteinExistence type="inferred from homology"/>
<gene>
    <name evidence="8" type="ORF">GCM10010913_04870</name>
</gene>
<evidence type="ECO:0000256" key="3">
    <source>
        <dbReference type="ARBA" id="ARBA00023125"/>
    </source>
</evidence>
<dbReference type="PROSITE" id="PS51898">
    <property type="entry name" value="TYR_RECOMBINASE"/>
    <property type="match status" value="1"/>
</dbReference>
<dbReference type="PROSITE" id="PS51900">
    <property type="entry name" value="CB"/>
    <property type="match status" value="1"/>
</dbReference>
<accession>A0ABQ1VPG8</accession>
<evidence type="ECO:0000256" key="5">
    <source>
        <dbReference type="PROSITE-ProRule" id="PRU01248"/>
    </source>
</evidence>
<dbReference type="InterPro" id="IPR013762">
    <property type="entry name" value="Integrase-like_cat_sf"/>
</dbReference>
<name>A0ABQ1VPG8_9BACL</name>
<dbReference type="PANTHER" id="PTHR30349:SF41">
    <property type="entry name" value="INTEGRASE_RECOMBINASE PROTEIN MJ0367-RELATED"/>
    <property type="match status" value="1"/>
</dbReference>
<dbReference type="PANTHER" id="PTHR30349">
    <property type="entry name" value="PHAGE INTEGRASE-RELATED"/>
    <property type="match status" value="1"/>
</dbReference>
<evidence type="ECO:0000256" key="2">
    <source>
        <dbReference type="ARBA" id="ARBA00022908"/>
    </source>
</evidence>
<evidence type="ECO:0008006" key="10">
    <source>
        <dbReference type="Google" id="ProtNLM"/>
    </source>
</evidence>
<feature type="domain" description="Core-binding (CB)" evidence="7">
    <location>
        <begin position="76"/>
        <end position="183"/>
    </location>
</feature>
<evidence type="ECO:0000313" key="9">
    <source>
        <dbReference type="Proteomes" id="UP000608420"/>
    </source>
</evidence>
<dbReference type="Gene3D" id="1.10.150.130">
    <property type="match status" value="1"/>
</dbReference>
<dbReference type="InterPro" id="IPR010998">
    <property type="entry name" value="Integrase_recombinase_N"/>
</dbReference>
<dbReference type="Pfam" id="PF00589">
    <property type="entry name" value="Phage_integrase"/>
    <property type="match status" value="1"/>
</dbReference>
<dbReference type="InterPro" id="IPR004107">
    <property type="entry name" value="Integrase_SAM-like_N"/>
</dbReference>
<protein>
    <recommendedName>
        <fullName evidence="10">Site-specific integrase</fullName>
    </recommendedName>
</protein>
<dbReference type="CDD" id="cd01189">
    <property type="entry name" value="INT_ICEBs1_C_like"/>
    <property type="match status" value="1"/>
</dbReference>
<dbReference type="InterPro" id="IPR011010">
    <property type="entry name" value="DNA_brk_join_enz"/>
</dbReference>
<dbReference type="InterPro" id="IPR050090">
    <property type="entry name" value="Tyrosine_recombinase_XerCD"/>
</dbReference>
<organism evidence="8 9">
    <name type="scientific">Paenibacillus aceti</name>
    <dbReference type="NCBI Taxonomy" id="1820010"/>
    <lineage>
        <taxon>Bacteria</taxon>
        <taxon>Bacillati</taxon>
        <taxon>Bacillota</taxon>
        <taxon>Bacilli</taxon>
        <taxon>Bacillales</taxon>
        <taxon>Paenibacillaceae</taxon>
        <taxon>Paenibacillus</taxon>
    </lineage>
</organism>
<evidence type="ECO:0000259" key="6">
    <source>
        <dbReference type="PROSITE" id="PS51898"/>
    </source>
</evidence>
<dbReference type="InterPro" id="IPR044068">
    <property type="entry name" value="CB"/>
</dbReference>
<comment type="similarity">
    <text evidence="1">Belongs to the 'phage' integrase family.</text>
</comment>
<evidence type="ECO:0000256" key="1">
    <source>
        <dbReference type="ARBA" id="ARBA00008857"/>
    </source>
</evidence>
<sequence>MAKGSIEKRGVNTWRLTVDLGFNHDGTRNRPRKRVEVDDPEILRSKRALDEYLDGELFKFKQEVESGEYIKPEKMTFEAFVLDEWMEKYANDPNNLSPTTLATYEGIIESRLIPQFGHKQIDKISTMSLVTFMKSLEKPGARRPPVTKKPLTEKQKKKLMEPLEPGTIVYIYRVLKNIFKQAFDWRVIKVNPMDGVKKPSERNSKEKIIAQRKNPQYYDEDEAQQVVDALYKESRKWRLLILGSMIGGFRRGELLGLEWPLVFFERNFISVENNIPYTKKGKAIEKGPKSSSSYRDTDMPEWYMEELEIYKKEWEEEKEFLDDKWEGEDRQFVFHNGKGKPYYYQHPSKWWKRFCKRHGIRYIKFHGLRHSSGTLLLEDEDETNFDSILKVIQERLGHARLSTTTDIYVHVTKKVIRRTTGKFDKFARGSKKK</sequence>
<keyword evidence="4" id="KW-0233">DNA recombination</keyword>
<comment type="caution">
    <text evidence="8">The sequence shown here is derived from an EMBL/GenBank/DDBJ whole genome shotgun (WGS) entry which is preliminary data.</text>
</comment>
<evidence type="ECO:0000256" key="4">
    <source>
        <dbReference type="ARBA" id="ARBA00023172"/>
    </source>
</evidence>
<keyword evidence="9" id="KW-1185">Reference proteome</keyword>
<reference evidence="9" key="1">
    <citation type="journal article" date="2019" name="Int. J. Syst. Evol. Microbiol.">
        <title>The Global Catalogue of Microorganisms (GCM) 10K type strain sequencing project: providing services to taxonomists for standard genome sequencing and annotation.</title>
        <authorList>
            <consortium name="The Broad Institute Genomics Platform"/>
            <consortium name="The Broad Institute Genome Sequencing Center for Infectious Disease"/>
            <person name="Wu L."/>
            <person name="Ma J."/>
        </authorList>
    </citation>
    <scope>NUCLEOTIDE SEQUENCE [LARGE SCALE GENOMIC DNA]</scope>
    <source>
        <strain evidence="9">CGMCC 1.15420</strain>
    </source>
</reference>
<dbReference type="EMBL" id="BMIW01000003">
    <property type="protein sequence ID" value="GGF86409.1"/>
    <property type="molecule type" value="Genomic_DNA"/>
</dbReference>
<evidence type="ECO:0000313" key="8">
    <source>
        <dbReference type="EMBL" id="GGF86409.1"/>
    </source>
</evidence>
<dbReference type="InterPro" id="IPR002104">
    <property type="entry name" value="Integrase_catalytic"/>
</dbReference>
<dbReference type="Pfam" id="PF14659">
    <property type="entry name" value="Phage_int_SAM_3"/>
    <property type="match status" value="1"/>
</dbReference>
<feature type="domain" description="Tyr recombinase" evidence="6">
    <location>
        <begin position="213"/>
        <end position="421"/>
    </location>
</feature>